<accession>A0A9W6TS70</accession>
<dbReference type="InterPro" id="IPR050863">
    <property type="entry name" value="CenT-Element_Derived"/>
</dbReference>
<dbReference type="Pfam" id="PF03221">
    <property type="entry name" value="HTH_Tnp_Tc5"/>
    <property type="match status" value="1"/>
</dbReference>
<evidence type="ECO:0000313" key="3">
    <source>
        <dbReference type="EMBL" id="GMF18173.1"/>
    </source>
</evidence>
<dbReference type="SMART" id="SM00674">
    <property type="entry name" value="CENPB"/>
    <property type="match status" value="1"/>
</dbReference>
<feature type="domain" description="HTH CENPB-type" evidence="2">
    <location>
        <begin position="43"/>
        <end position="119"/>
    </location>
</feature>
<dbReference type="OrthoDB" id="103879at2759"/>
<reference evidence="3" key="1">
    <citation type="submission" date="2023-04" db="EMBL/GenBank/DDBJ databases">
        <title>Phytophthora lilii NBRC 32176.</title>
        <authorList>
            <person name="Ichikawa N."/>
            <person name="Sato H."/>
            <person name="Tonouchi N."/>
        </authorList>
    </citation>
    <scope>NUCLEOTIDE SEQUENCE</scope>
    <source>
        <strain evidence="3">NBRC 32176</strain>
    </source>
</reference>
<dbReference type="SUPFAM" id="SSF46689">
    <property type="entry name" value="Homeodomain-like"/>
    <property type="match status" value="1"/>
</dbReference>
<proteinExistence type="predicted"/>
<dbReference type="PANTHER" id="PTHR19303">
    <property type="entry name" value="TRANSPOSON"/>
    <property type="match status" value="1"/>
</dbReference>
<keyword evidence="4" id="KW-1185">Reference proteome</keyword>
<dbReference type="PROSITE" id="PS51253">
    <property type="entry name" value="HTH_CENPB"/>
    <property type="match status" value="1"/>
</dbReference>
<gene>
    <name evidence="3" type="ORF">Plil01_000675400</name>
</gene>
<keyword evidence="1" id="KW-0238">DNA-binding</keyword>
<dbReference type="PANTHER" id="PTHR19303:SF73">
    <property type="entry name" value="PROTEIN PDC2"/>
    <property type="match status" value="1"/>
</dbReference>
<dbReference type="GO" id="GO:0003677">
    <property type="term" value="F:DNA binding"/>
    <property type="evidence" value="ECO:0007669"/>
    <property type="project" value="UniProtKB-KW"/>
</dbReference>
<dbReference type="AlphaFoldDB" id="A0A9W6TS70"/>
<evidence type="ECO:0000256" key="1">
    <source>
        <dbReference type="ARBA" id="ARBA00023125"/>
    </source>
</evidence>
<evidence type="ECO:0000313" key="4">
    <source>
        <dbReference type="Proteomes" id="UP001165083"/>
    </source>
</evidence>
<dbReference type="Gene3D" id="1.10.10.60">
    <property type="entry name" value="Homeodomain-like"/>
    <property type="match status" value="1"/>
</dbReference>
<sequence length="119" mass="13377">MTQVELAKWAKTKFNLAKAPIQATISNILCAYKDKPAPTTSATRKTNRAVTYPELDDALALWVHSKQANNIPITDELIQTKGRQLFDALKERGLATKDLSFSAGWLGAFKKRHAYRTTW</sequence>
<dbReference type="EMBL" id="BSXW01000308">
    <property type="protein sequence ID" value="GMF18173.1"/>
    <property type="molecule type" value="Genomic_DNA"/>
</dbReference>
<name>A0A9W6TS70_9STRA</name>
<comment type="caution">
    <text evidence="3">The sequence shown here is derived from an EMBL/GenBank/DDBJ whole genome shotgun (WGS) entry which is preliminary data.</text>
</comment>
<organism evidence="3 4">
    <name type="scientific">Phytophthora lilii</name>
    <dbReference type="NCBI Taxonomy" id="2077276"/>
    <lineage>
        <taxon>Eukaryota</taxon>
        <taxon>Sar</taxon>
        <taxon>Stramenopiles</taxon>
        <taxon>Oomycota</taxon>
        <taxon>Peronosporomycetes</taxon>
        <taxon>Peronosporales</taxon>
        <taxon>Peronosporaceae</taxon>
        <taxon>Phytophthora</taxon>
    </lineage>
</organism>
<evidence type="ECO:0000259" key="2">
    <source>
        <dbReference type="PROSITE" id="PS51253"/>
    </source>
</evidence>
<dbReference type="GO" id="GO:0005634">
    <property type="term" value="C:nucleus"/>
    <property type="evidence" value="ECO:0007669"/>
    <property type="project" value="TreeGrafter"/>
</dbReference>
<dbReference type="Proteomes" id="UP001165083">
    <property type="component" value="Unassembled WGS sequence"/>
</dbReference>
<dbReference type="InterPro" id="IPR006600">
    <property type="entry name" value="HTH_CenpB_DNA-bd_dom"/>
</dbReference>
<dbReference type="InterPro" id="IPR009057">
    <property type="entry name" value="Homeodomain-like_sf"/>
</dbReference>
<protein>
    <submittedName>
        <fullName evidence="3">Unnamed protein product</fullName>
    </submittedName>
</protein>